<dbReference type="SUPFAM" id="SSF49899">
    <property type="entry name" value="Concanavalin A-like lectins/glucanases"/>
    <property type="match status" value="1"/>
</dbReference>
<evidence type="ECO:0000256" key="6">
    <source>
        <dbReference type="SAM" id="Phobius"/>
    </source>
</evidence>
<evidence type="ECO:0000256" key="2">
    <source>
        <dbReference type="ARBA" id="ARBA00022729"/>
    </source>
</evidence>
<evidence type="ECO:0000256" key="3">
    <source>
        <dbReference type="ARBA" id="ARBA00022801"/>
    </source>
</evidence>
<accession>A0ABR4HKU4</accession>
<keyword evidence="6" id="KW-1133">Transmembrane helix</keyword>
<organism evidence="9 10">
    <name type="scientific">Aspergillus granulosus</name>
    <dbReference type="NCBI Taxonomy" id="176169"/>
    <lineage>
        <taxon>Eukaryota</taxon>
        <taxon>Fungi</taxon>
        <taxon>Dikarya</taxon>
        <taxon>Ascomycota</taxon>
        <taxon>Pezizomycotina</taxon>
        <taxon>Eurotiomycetes</taxon>
        <taxon>Eurotiomycetidae</taxon>
        <taxon>Eurotiales</taxon>
        <taxon>Aspergillaceae</taxon>
        <taxon>Aspergillus</taxon>
        <taxon>Aspergillus subgen. Nidulantes</taxon>
    </lineage>
</organism>
<sequence>MSIPETKANGANAPKFTRWRPTFHLIAPHSWLNDPCGPGYDPLTKTYHVAYQWNPKKNDWGDISWGHTTSTDLVSWEIDIEPCLVPSAPYDSKGIFTGCFQAMNLCGERDGTLMYFYTSVNKLPIHYTLPYSPGCETLSIALSKDAGRTWERYAQNPILGGPPPGLPVTGWRDPFVFEWPSAPERVRRLYRPGNEEADVLYGLISGGIQGLTPTAFLYAIDRKSPDKWTYLGDLVELVLNFTPSRWSGDFGINWEVANLVTLTDDEGVSRDFLILGTEGCTPSSSPLSERVYKNQPTPARDRRIQRSQLWMCIKENTRSASSSPMQYAYGGIFDNGLFYAANSFWDPATEHQIVFGWITEEDFPDDVREEQGWSGLISLPRVPYLQTIRRVKKARTTAKLSDISSIEAIPDGMGTYTVRTLGVMLDKRVERLRDAANERRIANVVLGSGSTSASEQTFIPLETTRWEVDTEIAVGRDCKEVGLIIYHDSDRKQKTVLLWDPLRETFQVNRPDLTNTPLGNCNINHAAEAVPHTLFTTVSPATQPKKWFFGLFSRDTEIETEEPLRIHALFDTSVLEIFVNGRTSLTTRIYQAGADDNSGGGGKPSCVGLQFYAEALESAAQGGVNDEFSTPPQPLSIRLLYTSSLLIQSLDTFAFYTISPLLFPNRSDFAHPATRFFLRQNATLLLPFILNCWFLRDYHIRHTRIGRVVGSCFALFHGSALAMYSWSRWADGEYNVEPFGLIAGLHGVWAFWAVWGLVRT</sequence>
<evidence type="ECO:0000313" key="10">
    <source>
        <dbReference type="Proteomes" id="UP001610334"/>
    </source>
</evidence>
<dbReference type="InterPro" id="IPR013189">
    <property type="entry name" value="Glyco_hydro_32_C"/>
</dbReference>
<dbReference type="Gene3D" id="2.60.120.560">
    <property type="entry name" value="Exo-inulinase, domain 1"/>
    <property type="match status" value="1"/>
</dbReference>
<protein>
    <submittedName>
        <fullName evidence="9">Glycosyl hydrolase</fullName>
    </submittedName>
</protein>
<evidence type="ECO:0000256" key="1">
    <source>
        <dbReference type="ARBA" id="ARBA00009902"/>
    </source>
</evidence>
<dbReference type="PANTHER" id="PTHR42800">
    <property type="entry name" value="EXOINULINASE INUD (AFU_ORTHOLOGUE AFUA_5G00480)"/>
    <property type="match status" value="1"/>
</dbReference>
<evidence type="ECO:0000256" key="5">
    <source>
        <dbReference type="RuleBase" id="RU362110"/>
    </source>
</evidence>
<feature type="transmembrane region" description="Helical" evidence="6">
    <location>
        <begin position="708"/>
        <end position="727"/>
    </location>
</feature>
<keyword evidence="6" id="KW-0472">Membrane</keyword>
<gene>
    <name evidence="9" type="ORF">BJX63DRAFT_430385</name>
</gene>
<dbReference type="CDD" id="cd18621">
    <property type="entry name" value="GH32_XdINV-like"/>
    <property type="match status" value="1"/>
</dbReference>
<proteinExistence type="inferred from homology"/>
<dbReference type="Gene3D" id="2.115.10.20">
    <property type="entry name" value="Glycosyl hydrolase domain, family 43"/>
    <property type="match status" value="1"/>
</dbReference>
<name>A0ABR4HKU4_9EURO</name>
<evidence type="ECO:0000313" key="9">
    <source>
        <dbReference type="EMBL" id="KAL2816094.1"/>
    </source>
</evidence>
<evidence type="ECO:0000256" key="4">
    <source>
        <dbReference type="ARBA" id="ARBA00023295"/>
    </source>
</evidence>
<keyword evidence="10" id="KW-1185">Reference proteome</keyword>
<comment type="caution">
    <text evidence="9">The sequence shown here is derived from an EMBL/GenBank/DDBJ whole genome shotgun (WGS) entry which is preliminary data.</text>
</comment>
<evidence type="ECO:0000259" key="7">
    <source>
        <dbReference type="Pfam" id="PF00251"/>
    </source>
</evidence>
<feature type="transmembrane region" description="Helical" evidence="6">
    <location>
        <begin position="678"/>
        <end position="696"/>
    </location>
</feature>
<dbReference type="SUPFAM" id="SSF75005">
    <property type="entry name" value="Arabinanase/levansucrase/invertase"/>
    <property type="match status" value="1"/>
</dbReference>
<dbReference type="InterPro" id="IPR001362">
    <property type="entry name" value="Glyco_hydro_32"/>
</dbReference>
<dbReference type="InterPro" id="IPR013148">
    <property type="entry name" value="Glyco_hydro_32_N"/>
</dbReference>
<keyword evidence="4 5" id="KW-0326">Glycosidase</keyword>
<feature type="domain" description="Glycosyl hydrolase family 32 C-terminal" evidence="8">
    <location>
        <begin position="429"/>
        <end position="595"/>
    </location>
</feature>
<dbReference type="Proteomes" id="UP001610334">
    <property type="component" value="Unassembled WGS sequence"/>
</dbReference>
<keyword evidence="2" id="KW-0732">Signal</keyword>
<feature type="transmembrane region" description="Helical" evidence="6">
    <location>
        <begin position="739"/>
        <end position="758"/>
    </location>
</feature>
<dbReference type="EMBL" id="JBFXLT010000024">
    <property type="protein sequence ID" value="KAL2816094.1"/>
    <property type="molecule type" value="Genomic_DNA"/>
</dbReference>
<dbReference type="Pfam" id="PF00251">
    <property type="entry name" value="Glyco_hydro_32N"/>
    <property type="match status" value="2"/>
</dbReference>
<dbReference type="PANTHER" id="PTHR42800:SF3">
    <property type="entry name" value="GLYCOSYL HYDROLASE FAMILY 32 N-TERMINAL DOMAIN-CONTAINING PROTEIN"/>
    <property type="match status" value="1"/>
</dbReference>
<dbReference type="SMART" id="SM00640">
    <property type="entry name" value="Glyco_32"/>
    <property type="match status" value="1"/>
</dbReference>
<keyword evidence="3 5" id="KW-0378">Hydrolase</keyword>
<dbReference type="InterPro" id="IPR013320">
    <property type="entry name" value="ConA-like_dom_sf"/>
</dbReference>
<feature type="domain" description="Glycosyl hydrolase family 32 N-terminal" evidence="7">
    <location>
        <begin position="24"/>
        <end position="177"/>
    </location>
</feature>
<feature type="domain" description="Glycosyl hydrolase family 32 N-terminal" evidence="7">
    <location>
        <begin position="248"/>
        <end position="382"/>
    </location>
</feature>
<keyword evidence="6" id="KW-0812">Transmembrane</keyword>
<dbReference type="GO" id="GO:0016787">
    <property type="term" value="F:hydrolase activity"/>
    <property type="evidence" value="ECO:0007669"/>
    <property type="project" value="UniProtKB-KW"/>
</dbReference>
<evidence type="ECO:0000259" key="8">
    <source>
        <dbReference type="Pfam" id="PF08244"/>
    </source>
</evidence>
<reference evidence="9 10" key="1">
    <citation type="submission" date="2024-07" db="EMBL/GenBank/DDBJ databases">
        <title>Section-level genome sequencing and comparative genomics of Aspergillus sections Usti and Cavernicolus.</title>
        <authorList>
            <consortium name="Lawrence Berkeley National Laboratory"/>
            <person name="Nybo J.L."/>
            <person name="Vesth T.C."/>
            <person name="Theobald S."/>
            <person name="Frisvad J.C."/>
            <person name="Larsen T.O."/>
            <person name="Kjaerboelling I."/>
            <person name="Rothschild-Mancinelli K."/>
            <person name="Lyhne E.K."/>
            <person name="Kogle M.E."/>
            <person name="Barry K."/>
            <person name="Clum A."/>
            <person name="Na H."/>
            <person name="Ledsgaard L."/>
            <person name="Lin J."/>
            <person name="Lipzen A."/>
            <person name="Kuo A."/>
            <person name="Riley R."/>
            <person name="Mondo S."/>
            <person name="Labutti K."/>
            <person name="Haridas S."/>
            <person name="Pangalinan J."/>
            <person name="Salamov A.A."/>
            <person name="Simmons B.A."/>
            <person name="Magnuson J.K."/>
            <person name="Chen J."/>
            <person name="Drula E."/>
            <person name="Henrissat B."/>
            <person name="Wiebenga A."/>
            <person name="Lubbers R.J."/>
            <person name="Gomes A.C."/>
            <person name="Makela M.R."/>
            <person name="Stajich J."/>
            <person name="Grigoriev I.V."/>
            <person name="Mortensen U.H."/>
            <person name="De Vries R.P."/>
            <person name="Baker S.E."/>
            <person name="Andersen M.R."/>
        </authorList>
    </citation>
    <scope>NUCLEOTIDE SEQUENCE [LARGE SCALE GENOMIC DNA]</scope>
    <source>
        <strain evidence="9 10">CBS 588.65</strain>
    </source>
</reference>
<comment type="similarity">
    <text evidence="1 5">Belongs to the glycosyl hydrolase 32 family.</text>
</comment>
<dbReference type="Pfam" id="PF08244">
    <property type="entry name" value="Glyco_hydro_32C"/>
    <property type="match status" value="1"/>
</dbReference>
<dbReference type="InterPro" id="IPR023296">
    <property type="entry name" value="Glyco_hydro_beta-prop_sf"/>
</dbReference>